<feature type="domain" description="EGF-like" evidence="5">
    <location>
        <begin position="180"/>
        <end position="216"/>
    </location>
</feature>
<dbReference type="SMART" id="SM00034">
    <property type="entry name" value="CLECT"/>
    <property type="match status" value="1"/>
</dbReference>
<feature type="disulfide bond" evidence="4">
    <location>
        <begin position="206"/>
        <end position="215"/>
    </location>
</feature>
<evidence type="ECO:0000256" key="4">
    <source>
        <dbReference type="PROSITE-ProRule" id="PRU00076"/>
    </source>
</evidence>
<dbReference type="SMART" id="SM00179">
    <property type="entry name" value="EGF_CA"/>
    <property type="match status" value="4"/>
</dbReference>
<evidence type="ECO:0000259" key="6">
    <source>
        <dbReference type="PROSITE" id="PS50041"/>
    </source>
</evidence>
<dbReference type="InterPro" id="IPR000742">
    <property type="entry name" value="EGF"/>
</dbReference>
<evidence type="ECO:0000256" key="1">
    <source>
        <dbReference type="ARBA" id="ARBA00022536"/>
    </source>
</evidence>
<dbReference type="EMBL" id="OV696699">
    <property type="protein sequence ID" value="CAH1245764.1"/>
    <property type="molecule type" value="Genomic_DNA"/>
</dbReference>
<dbReference type="InterPro" id="IPR001881">
    <property type="entry name" value="EGF-like_Ca-bd_dom"/>
</dbReference>
<feature type="domain" description="EGF-like" evidence="5">
    <location>
        <begin position="335"/>
        <end position="373"/>
    </location>
</feature>
<dbReference type="SUPFAM" id="SSF56436">
    <property type="entry name" value="C-type lectin-like"/>
    <property type="match status" value="1"/>
</dbReference>
<reference evidence="7" key="1">
    <citation type="submission" date="2022-01" db="EMBL/GenBank/DDBJ databases">
        <authorList>
            <person name="Braso-Vives M."/>
        </authorList>
    </citation>
    <scope>NUCLEOTIDE SEQUENCE</scope>
</reference>
<dbReference type="SMART" id="SM00181">
    <property type="entry name" value="EGF"/>
    <property type="match status" value="5"/>
</dbReference>
<feature type="disulfide bond" evidence="4">
    <location>
        <begin position="168"/>
        <end position="177"/>
    </location>
</feature>
<evidence type="ECO:0000313" key="7">
    <source>
        <dbReference type="EMBL" id="CAH1245764.1"/>
    </source>
</evidence>
<evidence type="ECO:0000256" key="2">
    <source>
        <dbReference type="ARBA" id="ARBA00022737"/>
    </source>
</evidence>
<evidence type="ECO:0000259" key="5">
    <source>
        <dbReference type="PROSITE" id="PS50026"/>
    </source>
</evidence>
<proteinExistence type="predicted"/>
<keyword evidence="1 4" id="KW-0245">EGF-like domain</keyword>
<dbReference type="PANTHER" id="PTHR12916">
    <property type="entry name" value="CYTOCHROME C OXIDASE POLYPEPTIDE VIC-2"/>
    <property type="match status" value="1"/>
</dbReference>
<accession>A0A8K0EEA3</accession>
<dbReference type="Gene3D" id="2.10.25.10">
    <property type="entry name" value="Laminin"/>
    <property type="match status" value="5"/>
</dbReference>
<feature type="disulfide bond" evidence="4">
    <location>
        <begin position="147"/>
        <end position="157"/>
    </location>
</feature>
<dbReference type="SUPFAM" id="SSF57196">
    <property type="entry name" value="EGF/Laminin"/>
    <property type="match status" value="2"/>
</dbReference>
<feature type="domain" description="EGF-like" evidence="5">
    <location>
        <begin position="375"/>
        <end position="411"/>
    </location>
</feature>
<gene>
    <name evidence="7" type="primary">NOTCH2</name>
    <name evidence="7" type="ORF">BLAG_LOCUS7991</name>
</gene>
<feature type="disulfide bond" evidence="4">
    <location>
        <begin position="401"/>
        <end position="410"/>
    </location>
</feature>
<keyword evidence="3 4" id="KW-1015">Disulfide bond</keyword>
<dbReference type="AlphaFoldDB" id="A0A8K0EEA3"/>
<feature type="disulfide bond" evidence="4">
    <location>
        <begin position="363"/>
        <end position="372"/>
    </location>
</feature>
<dbReference type="InterPro" id="IPR016186">
    <property type="entry name" value="C-type_lectin-like/link_sf"/>
</dbReference>
<dbReference type="InterPro" id="IPR018097">
    <property type="entry name" value="EGF_Ca-bd_CS"/>
</dbReference>
<dbReference type="InterPro" id="IPR049883">
    <property type="entry name" value="NOTCH1_EGF-like"/>
</dbReference>
<dbReference type="FunFam" id="2.10.25.10:FF:000279">
    <property type="entry name" value="Neurogenic locus notch 1"/>
    <property type="match status" value="2"/>
</dbReference>
<comment type="caution">
    <text evidence="4">Lacks conserved residue(s) required for the propagation of feature annotation.</text>
</comment>
<feature type="disulfide bond" evidence="4">
    <location>
        <begin position="132"/>
        <end position="141"/>
    </location>
</feature>
<dbReference type="OrthoDB" id="10030952at2759"/>
<evidence type="ECO:0000256" key="3">
    <source>
        <dbReference type="ARBA" id="ARBA00023157"/>
    </source>
</evidence>
<protein>
    <submittedName>
        <fullName evidence="7">NOTCH2 protein</fullName>
    </submittedName>
</protein>
<keyword evidence="2" id="KW-0677">Repeat</keyword>
<dbReference type="CDD" id="cd00054">
    <property type="entry name" value="EGF_CA"/>
    <property type="match status" value="4"/>
</dbReference>
<dbReference type="GO" id="GO:0007219">
    <property type="term" value="P:Notch signaling pathway"/>
    <property type="evidence" value="ECO:0007669"/>
    <property type="project" value="TreeGrafter"/>
</dbReference>
<dbReference type="GO" id="GO:0005112">
    <property type="term" value="F:Notch binding"/>
    <property type="evidence" value="ECO:0007669"/>
    <property type="project" value="TreeGrafter"/>
</dbReference>
<dbReference type="PANTHER" id="PTHR12916:SF9">
    <property type="entry name" value="NEUROGENIC LOCUS NOTCH HOMOLOG PROTEIN 1-RELATED"/>
    <property type="match status" value="1"/>
</dbReference>
<dbReference type="PROSITE" id="PS00022">
    <property type="entry name" value="EGF_1"/>
    <property type="match status" value="5"/>
</dbReference>
<feature type="domain" description="EGF-like" evidence="5">
    <location>
        <begin position="143"/>
        <end position="178"/>
    </location>
</feature>
<feature type="disulfide bond" evidence="4">
    <location>
        <begin position="344"/>
        <end position="361"/>
    </location>
</feature>
<organism evidence="7 8">
    <name type="scientific">Branchiostoma lanceolatum</name>
    <name type="common">Common lancelet</name>
    <name type="synonym">Amphioxus lanceolatum</name>
    <dbReference type="NCBI Taxonomy" id="7740"/>
    <lineage>
        <taxon>Eukaryota</taxon>
        <taxon>Metazoa</taxon>
        <taxon>Chordata</taxon>
        <taxon>Cephalochordata</taxon>
        <taxon>Leptocardii</taxon>
        <taxon>Amphioxiformes</taxon>
        <taxon>Branchiostomatidae</taxon>
        <taxon>Branchiostoma</taxon>
    </lineage>
</organism>
<dbReference type="InterPro" id="IPR001304">
    <property type="entry name" value="C-type_lectin-like"/>
</dbReference>
<dbReference type="PRINTS" id="PR00010">
    <property type="entry name" value="EGFBLOOD"/>
</dbReference>
<dbReference type="PROSITE" id="PS00010">
    <property type="entry name" value="ASX_HYDROXYL"/>
    <property type="match status" value="4"/>
</dbReference>
<dbReference type="InterPro" id="IPR009030">
    <property type="entry name" value="Growth_fac_rcpt_cys_sf"/>
</dbReference>
<dbReference type="Proteomes" id="UP000838412">
    <property type="component" value="Chromosome 14"/>
</dbReference>
<dbReference type="Pfam" id="PF07645">
    <property type="entry name" value="EGF_CA"/>
    <property type="match status" value="1"/>
</dbReference>
<dbReference type="PROSITE" id="PS50026">
    <property type="entry name" value="EGF_3"/>
    <property type="match status" value="5"/>
</dbReference>
<evidence type="ECO:0000313" key="8">
    <source>
        <dbReference type="Proteomes" id="UP000838412"/>
    </source>
</evidence>
<feature type="domain" description="EGF-like" evidence="5">
    <location>
        <begin position="106"/>
        <end position="142"/>
    </location>
</feature>
<dbReference type="SUPFAM" id="SSF57184">
    <property type="entry name" value="Growth factor receptor domain"/>
    <property type="match status" value="1"/>
</dbReference>
<name>A0A8K0EEA3_BRALA</name>
<feature type="domain" description="C-type lectin" evidence="6">
    <location>
        <begin position="220"/>
        <end position="333"/>
    </location>
</feature>
<dbReference type="InterPro" id="IPR000152">
    <property type="entry name" value="EGF-type_Asp/Asn_hydroxyl_site"/>
</dbReference>
<dbReference type="GO" id="GO:0005509">
    <property type="term" value="F:calcium ion binding"/>
    <property type="evidence" value="ECO:0007669"/>
    <property type="project" value="InterPro"/>
</dbReference>
<dbReference type="FunFam" id="2.10.25.10:FF:000334">
    <property type="entry name" value="protein delta homolog 2 isoform X1"/>
    <property type="match status" value="2"/>
</dbReference>
<dbReference type="FunFam" id="3.10.100.10:FF:000107">
    <property type="entry name" value="Uncharacterized protein"/>
    <property type="match status" value="1"/>
</dbReference>
<sequence>MTNVNVKATCEAAGMGYPCHFSGSDGCTSRYWTSDCIRYDAAGICRTHDVLSSKLCGHTDPRQCQPLDDTFVYIPEWWIDDSACGLVADKHCTEGANYNNMYALCAVATCARSNPCVHGTCTDDVGGYTCSCENGWTGRNCDQVDECASSPCVHGTCTDGDGSYTCSCENGWTGHSCEIDIDECASNPCLLGGTCLDHVDGYSCVCPKDVIGKNCETAPFAGECYQFSSTAAAHPDAAQACQAKSGHLADVTDLQQQSFLADMIAASTGVSSWLAFTSSVVFHYSNGSPLSAPLQWSASEPAALCELCVFLDSNDSFLAKTAPCTEQHNYVCQDAMKPCGQNICQNGGICGACFNESAAFCECPAGFDGKTCEINIDECASGPCQNGGSCHDDINSYHCVCPTGYQGDHCESDMDWCSQARCPLGFVCQDFTFYFQCVHPSSVARGMPYQCSSASCPDGMYCTKEGVAAFSCKPE</sequence>
<dbReference type="Gene3D" id="3.10.100.10">
    <property type="entry name" value="Mannose-Binding Protein A, subunit A"/>
    <property type="match status" value="1"/>
</dbReference>
<dbReference type="PROSITE" id="PS01187">
    <property type="entry name" value="EGF_CA"/>
    <property type="match status" value="2"/>
</dbReference>
<keyword evidence="8" id="KW-1185">Reference proteome</keyword>
<dbReference type="PROSITE" id="PS01186">
    <property type="entry name" value="EGF_2"/>
    <property type="match status" value="4"/>
</dbReference>
<dbReference type="Pfam" id="PF00008">
    <property type="entry name" value="EGF"/>
    <property type="match status" value="3"/>
</dbReference>
<dbReference type="PROSITE" id="PS50041">
    <property type="entry name" value="C_TYPE_LECTIN_2"/>
    <property type="match status" value="1"/>
</dbReference>
<dbReference type="CDD" id="cd00037">
    <property type="entry name" value="CLECT"/>
    <property type="match status" value="1"/>
</dbReference>
<dbReference type="InterPro" id="IPR016187">
    <property type="entry name" value="CTDL_fold"/>
</dbReference>